<dbReference type="Proteomes" id="UP000578449">
    <property type="component" value="Unassembled WGS sequence"/>
</dbReference>
<feature type="domain" description="Dienelactone hydrolase" evidence="1">
    <location>
        <begin position="19"/>
        <end position="231"/>
    </location>
</feature>
<evidence type="ECO:0000313" key="2">
    <source>
        <dbReference type="EMBL" id="MBB5138516.1"/>
    </source>
</evidence>
<dbReference type="InterPro" id="IPR051049">
    <property type="entry name" value="Dienelactone_hydrolase-like"/>
</dbReference>
<dbReference type="RefSeq" id="WP_185055392.1">
    <property type="nucleotide sequence ID" value="NZ_BAABIX010000085.1"/>
</dbReference>
<dbReference type="Gene3D" id="3.40.50.1820">
    <property type="entry name" value="alpha/beta hydrolase"/>
    <property type="match status" value="1"/>
</dbReference>
<protein>
    <submittedName>
        <fullName evidence="2">Carboxymethylenebutenolidase</fullName>
        <ecNumber evidence="2">3.1.1.45</ecNumber>
    </submittedName>
</protein>
<dbReference type="EMBL" id="JACHGN010000024">
    <property type="protein sequence ID" value="MBB5138516.1"/>
    <property type="molecule type" value="Genomic_DNA"/>
</dbReference>
<dbReference type="PANTHER" id="PTHR46623">
    <property type="entry name" value="CARBOXYMETHYLENEBUTENOLIDASE-RELATED"/>
    <property type="match status" value="1"/>
</dbReference>
<evidence type="ECO:0000313" key="3">
    <source>
        <dbReference type="Proteomes" id="UP000578449"/>
    </source>
</evidence>
<dbReference type="EC" id="3.1.1.45" evidence="2"/>
<gene>
    <name evidence="2" type="ORF">HNP84_008270</name>
</gene>
<accession>A0A840PI54</accession>
<evidence type="ECO:0000259" key="1">
    <source>
        <dbReference type="Pfam" id="PF01738"/>
    </source>
</evidence>
<dbReference type="PANTHER" id="PTHR46623:SF6">
    <property type="entry name" value="ALPHA_BETA-HYDROLASES SUPERFAMILY PROTEIN"/>
    <property type="match status" value="1"/>
</dbReference>
<sequence length="235" mass="25110">MEARTETVTVADGTFDVPLWLPPSGRGPGILLVQEIFGVGAYIRQVAEDLAAMGYVVGAPDLFWRLQRDWRAEGPDALAVSLDLGSRFDFERGVADCAATLAHLRGLPEVTGPVGAVGFCLGGSLDYVLAATADPPPAAVISFYGSAVPGSLDLIDRITMPLLFVFGGSDPYIPREEVAKVERAAAGRPNIEMYVSESSGHAFHNFTSPQFHDPEAGPVVWELATTFLNRHLPVS</sequence>
<keyword evidence="3" id="KW-1185">Reference proteome</keyword>
<proteinExistence type="predicted"/>
<dbReference type="InterPro" id="IPR002925">
    <property type="entry name" value="Dienelactn_hydro"/>
</dbReference>
<dbReference type="SUPFAM" id="SSF53474">
    <property type="entry name" value="alpha/beta-Hydrolases"/>
    <property type="match status" value="1"/>
</dbReference>
<name>A0A840PI54_9ACTN</name>
<organism evidence="2 3">
    <name type="scientific">Thermocatellispora tengchongensis</name>
    <dbReference type="NCBI Taxonomy" id="1073253"/>
    <lineage>
        <taxon>Bacteria</taxon>
        <taxon>Bacillati</taxon>
        <taxon>Actinomycetota</taxon>
        <taxon>Actinomycetes</taxon>
        <taxon>Streptosporangiales</taxon>
        <taxon>Streptosporangiaceae</taxon>
        <taxon>Thermocatellispora</taxon>
    </lineage>
</organism>
<keyword evidence="2" id="KW-0378">Hydrolase</keyword>
<reference evidence="2 3" key="1">
    <citation type="submission" date="2020-08" db="EMBL/GenBank/DDBJ databases">
        <title>Genomic Encyclopedia of Type Strains, Phase IV (KMG-IV): sequencing the most valuable type-strain genomes for metagenomic binning, comparative biology and taxonomic classification.</title>
        <authorList>
            <person name="Goeker M."/>
        </authorList>
    </citation>
    <scope>NUCLEOTIDE SEQUENCE [LARGE SCALE GENOMIC DNA]</scope>
    <source>
        <strain evidence="2 3">DSM 45615</strain>
    </source>
</reference>
<dbReference type="InterPro" id="IPR029058">
    <property type="entry name" value="AB_hydrolase_fold"/>
</dbReference>
<dbReference type="Pfam" id="PF01738">
    <property type="entry name" value="DLH"/>
    <property type="match status" value="1"/>
</dbReference>
<dbReference type="AlphaFoldDB" id="A0A840PI54"/>
<comment type="caution">
    <text evidence="2">The sequence shown here is derived from an EMBL/GenBank/DDBJ whole genome shotgun (WGS) entry which is preliminary data.</text>
</comment>
<dbReference type="GO" id="GO:0008806">
    <property type="term" value="F:carboxymethylenebutenolidase activity"/>
    <property type="evidence" value="ECO:0007669"/>
    <property type="project" value="UniProtKB-EC"/>
</dbReference>